<evidence type="ECO:0000313" key="2">
    <source>
        <dbReference type="Proteomes" id="UP000265520"/>
    </source>
</evidence>
<name>A0A392T945_9FABA</name>
<dbReference type="EMBL" id="LXQA010521369">
    <property type="protein sequence ID" value="MCI56967.1"/>
    <property type="molecule type" value="Genomic_DNA"/>
</dbReference>
<reference evidence="1 2" key="1">
    <citation type="journal article" date="2018" name="Front. Plant Sci.">
        <title>Red Clover (Trifolium pratense) and Zigzag Clover (T. medium) - A Picture of Genomic Similarities and Differences.</title>
        <authorList>
            <person name="Dluhosova J."/>
            <person name="Istvanek J."/>
            <person name="Nedelnik J."/>
            <person name="Repkova J."/>
        </authorList>
    </citation>
    <scope>NUCLEOTIDE SEQUENCE [LARGE SCALE GENOMIC DNA]</scope>
    <source>
        <strain evidence="2">cv. 10/8</strain>
        <tissue evidence="1">Leaf</tissue>
    </source>
</reference>
<keyword evidence="2" id="KW-1185">Reference proteome</keyword>
<proteinExistence type="predicted"/>
<dbReference type="AlphaFoldDB" id="A0A392T945"/>
<evidence type="ECO:0000313" key="1">
    <source>
        <dbReference type="EMBL" id="MCI56967.1"/>
    </source>
</evidence>
<comment type="caution">
    <text evidence="1">The sequence shown here is derived from an EMBL/GenBank/DDBJ whole genome shotgun (WGS) entry which is preliminary data.</text>
</comment>
<protein>
    <submittedName>
        <fullName evidence="1">Uncharacterized protein</fullName>
    </submittedName>
</protein>
<dbReference type="Proteomes" id="UP000265520">
    <property type="component" value="Unassembled WGS sequence"/>
</dbReference>
<accession>A0A392T945</accession>
<organism evidence="1 2">
    <name type="scientific">Trifolium medium</name>
    <dbReference type="NCBI Taxonomy" id="97028"/>
    <lineage>
        <taxon>Eukaryota</taxon>
        <taxon>Viridiplantae</taxon>
        <taxon>Streptophyta</taxon>
        <taxon>Embryophyta</taxon>
        <taxon>Tracheophyta</taxon>
        <taxon>Spermatophyta</taxon>
        <taxon>Magnoliopsida</taxon>
        <taxon>eudicotyledons</taxon>
        <taxon>Gunneridae</taxon>
        <taxon>Pentapetalae</taxon>
        <taxon>rosids</taxon>
        <taxon>fabids</taxon>
        <taxon>Fabales</taxon>
        <taxon>Fabaceae</taxon>
        <taxon>Papilionoideae</taxon>
        <taxon>50 kb inversion clade</taxon>
        <taxon>NPAAA clade</taxon>
        <taxon>Hologalegina</taxon>
        <taxon>IRL clade</taxon>
        <taxon>Trifolieae</taxon>
        <taxon>Trifolium</taxon>
    </lineage>
</organism>
<feature type="non-terminal residue" evidence="1">
    <location>
        <position position="55"/>
    </location>
</feature>
<sequence length="55" mass="6016">MPVPKHSSVVKAYFSLSKTQPSLRGTSFEQASTIILFELSALKGRGSSSPYRVSR</sequence>